<feature type="transmembrane region" description="Helical" evidence="2">
    <location>
        <begin position="948"/>
        <end position="966"/>
    </location>
</feature>
<dbReference type="STRING" id="211165.GCA_000317285_02027"/>
<organism evidence="3 4">
    <name type="scientific">Chlorogloeopsis fritschii PCC 6912</name>
    <dbReference type="NCBI Taxonomy" id="211165"/>
    <lineage>
        <taxon>Bacteria</taxon>
        <taxon>Bacillati</taxon>
        <taxon>Cyanobacteriota</taxon>
        <taxon>Cyanophyceae</taxon>
        <taxon>Nostocales</taxon>
        <taxon>Chlorogloeopsidaceae</taxon>
        <taxon>Chlorogloeopsis</taxon>
    </lineage>
</organism>
<feature type="transmembrane region" description="Helical" evidence="2">
    <location>
        <begin position="522"/>
        <end position="542"/>
    </location>
</feature>
<dbReference type="SUPFAM" id="SSF82866">
    <property type="entry name" value="Multidrug efflux transporter AcrB transmembrane domain"/>
    <property type="match status" value="2"/>
</dbReference>
<name>A0A433MXR4_CHLFR</name>
<dbReference type="SUPFAM" id="SSF82693">
    <property type="entry name" value="Multidrug efflux transporter AcrB pore domain, PN1, PN2, PC1 and PC2 subdomains"/>
    <property type="match status" value="2"/>
</dbReference>
<keyword evidence="4" id="KW-1185">Reference proteome</keyword>
<dbReference type="Pfam" id="PF00873">
    <property type="entry name" value="ACR_tran"/>
    <property type="match status" value="1"/>
</dbReference>
<feature type="transmembrane region" description="Helical" evidence="2">
    <location>
        <begin position="359"/>
        <end position="384"/>
    </location>
</feature>
<comment type="caution">
    <text evidence="3">The sequence shown here is derived from an EMBL/GenBank/DDBJ whole genome shotgun (WGS) entry which is preliminary data.</text>
</comment>
<feature type="transmembrane region" description="Helical" evidence="2">
    <location>
        <begin position="978"/>
        <end position="1003"/>
    </location>
</feature>
<dbReference type="InterPro" id="IPR001036">
    <property type="entry name" value="Acrflvin-R"/>
</dbReference>
<sequence>MPLELQPGGDRPEITITTPYPGASPTEVEDLITRPIEERMEEVLGVQEITSTSRNGRSSITLEFADGTNLEGRLLDVINRLQQVPSLPEEAQESDVELVGGNSSPMMWIPFATKDNFQADPNRYRDLAEEVVVPRLRRVAGVGQFLIVGGQEREVEVRIDPKALSDRNLTIGDVVRVLRENNRDIRGGPLVLGRREYRVRTVSRSQDIKQIEGFILRRDEAGTVYLRDVAEVAMGRKPQDSALMFNGTPAVAVGVIRQIGANVPEVAKGIRAAITELQSEFDKRNEGIRFAYNYDESEYINQSVSFVQGNLVTGALLATIVLILFLGSMRTVAVVALTIPTTLVMVFIVMAALGRTLNIISLAGLAFAVGMVVDNAIVVIENIFTHMQQGKSALNAAIEGTQEVWGAMLGSTLTNVVVFVPLIMVTGEAGQLYADMAIALSASSLFSLFAALTLVPMLSGLFLKQSEAIQMLQGGNYRGGNWLERAVARSSATFRYFQGKLENFLAATVSWSLGRKRVGRRLLILSIPVTLLIISIFLLPPADYLPEGNRNLVLWRAEPLPGTSIPEAIRQSEPLQAFLRSQPEVDRIMYIDRPGGIRGVATILKPEFATTTGLADMVDKMRAKSNDFAGYRFIIPTRLSIFRDPGKEFEVDIIGANLDELSKLEKEISAKIRALPGVRSVRSNFVAGAGELQVIPIRERLAEVGLSEAEIGEMVEAALGGRIASDYIDGKEELDVSVELKNTFVETPEQLRQLPLYSQGRQVQLQDVAEVRETTGADVINHVNLERSITLTAALAPDAPLGTLVERTENEILAPLRANLSGSDRLELSGSADQLATTVSQLATAFVLSVLVTYLLLVALYKSFLYPLVIMATLPMGMSGALLSLVLANRILGMNVPLDMITALGFVILTGVVVNNAILLVDRALQLQEAGEDFDASLYNATNDRLRAIFMSAGTSVLGMLPLAILPGQGSELYQGLGIVLTGGLAFSTILTPTVVPALMGLLHDISGGNASKRTQTATASVDSNGKVRI</sequence>
<dbReference type="GO" id="GO:0005886">
    <property type="term" value="C:plasma membrane"/>
    <property type="evidence" value="ECO:0007669"/>
    <property type="project" value="TreeGrafter"/>
</dbReference>
<dbReference type="Gene3D" id="3.30.2090.10">
    <property type="entry name" value="Multidrug efflux transporter AcrB TolC docking domain, DN and DC subdomains"/>
    <property type="match status" value="2"/>
</dbReference>
<feature type="transmembrane region" description="Helical" evidence="2">
    <location>
        <begin position="900"/>
        <end position="921"/>
    </location>
</feature>
<evidence type="ECO:0000313" key="3">
    <source>
        <dbReference type="EMBL" id="RUR73035.1"/>
    </source>
</evidence>
<feature type="transmembrane region" description="Helical" evidence="2">
    <location>
        <begin position="333"/>
        <end position="353"/>
    </location>
</feature>
<dbReference type="Gene3D" id="3.30.70.1320">
    <property type="entry name" value="Multidrug efflux transporter AcrB pore domain like"/>
    <property type="match status" value="1"/>
</dbReference>
<dbReference type="Gene3D" id="3.30.70.1440">
    <property type="entry name" value="Multidrug efflux transporter AcrB pore domain"/>
    <property type="match status" value="1"/>
</dbReference>
<feature type="transmembrane region" description="Helical" evidence="2">
    <location>
        <begin position="842"/>
        <end position="861"/>
    </location>
</feature>
<dbReference type="Proteomes" id="UP000268857">
    <property type="component" value="Unassembled WGS sequence"/>
</dbReference>
<proteinExistence type="predicted"/>
<keyword evidence="2" id="KW-0472">Membrane</keyword>
<keyword evidence="2" id="KW-0812">Transmembrane</keyword>
<accession>A0A433MXR4</accession>
<reference evidence="3 4" key="1">
    <citation type="journal article" date="2019" name="Genome Biol. Evol.">
        <title>Day and night: Metabolic profiles and evolutionary relationships of six axenic non-marine cyanobacteria.</title>
        <authorList>
            <person name="Will S.E."/>
            <person name="Henke P."/>
            <person name="Boedeker C."/>
            <person name="Huang S."/>
            <person name="Brinkmann H."/>
            <person name="Rohde M."/>
            <person name="Jarek M."/>
            <person name="Friedl T."/>
            <person name="Seufert S."/>
            <person name="Schumacher M."/>
            <person name="Overmann J."/>
            <person name="Neumann-Schaal M."/>
            <person name="Petersen J."/>
        </authorList>
    </citation>
    <scope>NUCLEOTIDE SEQUENCE [LARGE SCALE GENOMIC DNA]</scope>
    <source>
        <strain evidence="3 4">PCC 6912</strain>
    </source>
</reference>
<gene>
    <name evidence="3" type="ORF">PCC6912_58820</name>
</gene>
<dbReference type="AlphaFoldDB" id="A0A433MXR4"/>
<dbReference type="Gene3D" id="3.30.70.1430">
    <property type="entry name" value="Multidrug efflux transporter AcrB pore domain"/>
    <property type="match status" value="2"/>
</dbReference>
<protein>
    <submittedName>
        <fullName evidence="3">Multidrug transporter</fullName>
    </submittedName>
</protein>
<dbReference type="SUPFAM" id="SSF82714">
    <property type="entry name" value="Multidrug efflux transporter AcrB TolC docking domain, DN and DC subdomains"/>
    <property type="match status" value="2"/>
</dbReference>
<dbReference type="InterPro" id="IPR027463">
    <property type="entry name" value="AcrB_DN_DC_subdom"/>
</dbReference>
<feature type="region of interest" description="Disordered" evidence="1">
    <location>
        <begin position="1"/>
        <end position="26"/>
    </location>
</feature>
<feature type="transmembrane region" description="Helical" evidence="2">
    <location>
        <begin position="404"/>
        <end position="424"/>
    </location>
</feature>
<feature type="transmembrane region" description="Helical" evidence="2">
    <location>
        <begin position="436"/>
        <end position="463"/>
    </location>
</feature>
<dbReference type="Gene3D" id="1.20.1640.10">
    <property type="entry name" value="Multidrug efflux transporter AcrB transmembrane domain"/>
    <property type="match status" value="2"/>
</dbReference>
<dbReference type="PANTHER" id="PTHR32063:SF0">
    <property type="entry name" value="SWARMING MOTILITY PROTEIN SWRC"/>
    <property type="match status" value="1"/>
</dbReference>
<dbReference type="PANTHER" id="PTHR32063">
    <property type="match status" value="1"/>
</dbReference>
<dbReference type="GO" id="GO:0042910">
    <property type="term" value="F:xenobiotic transmembrane transporter activity"/>
    <property type="evidence" value="ECO:0007669"/>
    <property type="project" value="TreeGrafter"/>
</dbReference>
<dbReference type="PRINTS" id="PR00702">
    <property type="entry name" value="ACRIFLAVINRP"/>
</dbReference>
<dbReference type="EMBL" id="RSCJ01000039">
    <property type="protein sequence ID" value="RUR73035.1"/>
    <property type="molecule type" value="Genomic_DNA"/>
</dbReference>
<feature type="transmembrane region" description="Helical" evidence="2">
    <location>
        <begin position="306"/>
        <end position="326"/>
    </location>
</feature>
<feature type="transmembrane region" description="Helical" evidence="2">
    <location>
        <begin position="868"/>
        <end position="888"/>
    </location>
</feature>
<evidence type="ECO:0000313" key="4">
    <source>
        <dbReference type="Proteomes" id="UP000268857"/>
    </source>
</evidence>
<keyword evidence="2" id="KW-1133">Transmembrane helix</keyword>
<evidence type="ECO:0000256" key="2">
    <source>
        <dbReference type="SAM" id="Phobius"/>
    </source>
</evidence>
<evidence type="ECO:0000256" key="1">
    <source>
        <dbReference type="SAM" id="MobiDB-lite"/>
    </source>
</evidence>